<dbReference type="InterPro" id="IPR055259">
    <property type="entry name" value="YkvP/CgeB_Glyco_trans-like"/>
</dbReference>
<evidence type="ECO:0000259" key="1">
    <source>
        <dbReference type="Pfam" id="PF13524"/>
    </source>
</evidence>
<dbReference type="RefSeq" id="WP_060110262.1">
    <property type="nucleotide sequence ID" value="NZ_LPEQ01000141.1"/>
</dbReference>
<evidence type="ECO:0000313" key="2">
    <source>
        <dbReference type="EMBL" id="KVV37269.1"/>
    </source>
</evidence>
<dbReference type="AlphaFoldDB" id="A0A105UXS3"/>
<evidence type="ECO:0000313" key="3">
    <source>
        <dbReference type="Proteomes" id="UP000062317"/>
    </source>
</evidence>
<dbReference type="SUPFAM" id="SSF53756">
    <property type="entry name" value="UDP-Glycosyltransferase/glycogen phosphorylase"/>
    <property type="match status" value="1"/>
</dbReference>
<gene>
    <name evidence="2" type="ORF">WT27_19205</name>
</gene>
<comment type="caution">
    <text evidence="2">The sequence shown here is derived from an EMBL/GenBank/DDBJ whole genome shotgun (WGS) entry which is preliminary data.</text>
</comment>
<proteinExistence type="predicted"/>
<feature type="domain" description="Spore protein YkvP/CgeB glycosyl transferase-like" evidence="1">
    <location>
        <begin position="166"/>
        <end position="311"/>
    </location>
</feature>
<reference evidence="2 3" key="1">
    <citation type="submission" date="2015-11" db="EMBL/GenBank/DDBJ databases">
        <title>Expanding the genomic diversity of Burkholderia species for the development of highly accurate diagnostics.</title>
        <authorList>
            <person name="Sahl J."/>
            <person name="Keim P."/>
            <person name="Wagner D."/>
        </authorList>
    </citation>
    <scope>NUCLEOTIDE SEQUENCE [LARGE SCALE GENOMIC DNA]</scope>
    <source>
        <strain evidence="2 3">MSMB1301WGS</strain>
    </source>
</reference>
<dbReference type="Proteomes" id="UP000062317">
    <property type="component" value="Unassembled WGS sequence"/>
</dbReference>
<organism evidence="2 3">
    <name type="scientific">Burkholderia territorii</name>
    <dbReference type="NCBI Taxonomy" id="1503055"/>
    <lineage>
        <taxon>Bacteria</taxon>
        <taxon>Pseudomonadati</taxon>
        <taxon>Pseudomonadota</taxon>
        <taxon>Betaproteobacteria</taxon>
        <taxon>Burkholderiales</taxon>
        <taxon>Burkholderiaceae</taxon>
        <taxon>Burkholderia</taxon>
        <taxon>Burkholderia cepacia complex</taxon>
    </lineage>
</organism>
<sequence length="319" mass="35582">MKVLIAGASPDAVNNNAILRGYVANGFRALENVSDVAACSLEGAAAVAQATSPDLILIFGSCMPSEAYYLPLKQVAMDVDATMAFWLHDDPYEFDHATRITPLADIIFSNDKWTSTHYPHPHVVHLPLAADLDAHFRDFNTEKERDIFFCGVGFSNRIQLLRDCAPHLCDVHVEVFGDGWPHDLNFTSNKRIPNNILPDMYASSLITLNVGRRHNLANERFNLDASTPGPRTFEAAAAGTVQCMFVEGLEINDYYDESRGEILLFDSPAELRQHCEMLKDDPATAAKIALAAQTRTRREHTYRNRAQKILDSLDKIHNP</sequence>
<accession>A0A105UXS3</accession>
<dbReference type="Pfam" id="PF13524">
    <property type="entry name" value="Glyco_trans_1_2"/>
    <property type="match status" value="1"/>
</dbReference>
<keyword evidence="3" id="KW-1185">Reference proteome</keyword>
<dbReference type="EMBL" id="LPEQ01000141">
    <property type="protein sequence ID" value="KVV37269.1"/>
    <property type="molecule type" value="Genomic_DNA"/>
</dbReference>
<protein>
    <recommendedName>
        <fullName evidence="1">Spore protein YkvP/CgeB glycosyl transferase-like domain-containing protein</fullName>
    </recommendedName>
</protein>
<name>A0A105UXS3_9BURK</name>